<keyword evidence="2" id="KW-1185">Reference proteome</keyword>
<comment type="caution">
    <text evidence="1">The sequence shown here is derived from an EMBL/GenBank/DDBJ whole genome shotgun (WGS) entry which is preliminary data.</text>
</comment>
<protein>
    <submittedName>
        <fullName evidence="1">DUF721 domain-containing protein</fullName>
    </submittedName>
</protein>
<dbReference type="Pfam" id="PF05258">
    <property type="entry name" value="DciA"/>
    <property type="match status" value="1"/>
</dbReference>
<sequence length="144" mass="16357">MGETLRRPQGTLGRLMARADRLNRLNRIFRAYLPPHLHDHVVLVRLDQDDWTVHADSSSWATRLRYALHNIRETLGQQLGIPLPKPRVRVVPPDFPPRPRRPRLTLTQRNAKLLEVTARNVPDPRLSAALRRLAQHAGASSGAA</sequence>
<dbReference type="EMBL" id="SPMZ01000019">
    <property type="protein sequence ID" value="NMQ19094.1"/>
    <property type="molecule type" value="Genomic_DNA"/>
</dbReference>
<dbReference type="Proteomes" id="UP000760480">
    <property type="component" value="Unassembled WGS sequence"/>
</dbReference>
<organism evidence="1 2">
    <name type="scientific">Candidatus Competibacter phosphatis</name>
    <dbReference type="NCBI Taxonomy" id="221280"/>
    <lineage>
        <taxon>Bacteria</taxon>
        <taxon>Pseudomonadati</taxon>
        <taxon>Pseudomonadota</taxon>
        <taxon>Gammaproteobacteria</taxon>
        <taxon>Candidatus Competibacteraceae</taxon>
        <taxon>Candidatus Competibacter</taxon>
    </lineage>
</organism>
<evidence type="ECO:0000313" key="2">
    <source>
        <dbReference type="Proteomes" id="UP000760480"/>
    </source>
</evidence>
<name>A0ABX1TLY4_9GAMM</name>
<dbReference type="InterPro" id="IPR007922">
    <property type="entry name" value="DciA-like"/>
</dbReference>
<gene>
    <name evidence="1" type="ORF">E4P82_07690</name>
</gene>
<accession>A0ABX1TLY4</accession>
<reference evidence="1 2" key="1">
    <citation type="submission" date="2019-03" db="EMBL/GenBank/DDBJ databases">
        <title>Metabolic reconstructions from genomes of highly enriched 'Candidatus Accumulibacter' and 'Candidatus Competibacter' bioreactor populations.</title>
        <authorList>
            <person name="Annavajhala M.K."/>
            <person name="Welles L."/>
            <person name="Abbas B."/>
            <person name="Sorokin D."/>
            <person name="Park H."/>
            <person name="Van Loosdrecht M."/>
            <person name="Chandran K."/>
        </authorList>
    </citation>
    <scope>NUCLEOTIDE SEQUENCE [LARGE SCALE GENOMIC DNA]</scope>
    <source>
        <strain evidence="1 2">SBR_G</strain>
    </source>
</reference>
<evidence type="ECO:0000313" key="1">
    <source>
        <dbReference type="EMBL" id="NMQ19094.1"/>
    </source>
</evidence>
<proteinExistence type="predicted"/>